<dbReference type="Pfam" id="PF16841">
    <property type="entry name" value="CBM60"/>
    <property type="match status" value="1"/>
</dbReference>
<evidence type="ECO:0000256" key="8">
    <source>
        <dbReference type="SAM" id="MobiDB-lite"/>
    </source>
</evidence>
<protein>
    <recommendedName>
        <fullName evidence="3">mannan endo-1,4-beta-mannosidase</fullName>
        <ecNumber evidence="3">3.2.1.78</ecNumber>
    </recommendedName>
</protein>
<keyword evidence="12" id="KW-1185">Reference proteome</keyword>
<comment type="caution">
    <text evidence="11">The sequence shown here is derived from an EMBL/GenBank/DDBJ whole genome shotgun (WGS) entry which is preliminary data.</text>
</comment>
<evidence type="ECO:0000256" key="2">
    <source>
        <dbReference type="ARBA" id="ARBA00004613"/>
    </source>
</evidence>
<dbReference type="OrthoDB" id="9762066at2"/>
<dbReference type="InterPro" id="IPR017853">
    <property type="entry name" value="GH"/>
</dbReference>
<dbReference type="Proteomes" id="UP000292564">
    <property type="component" value="Unassembled WGS sequence"/>
</dbReference>
<comment type="catalytic activity">
    <reaction evidence="1">
        <text>Random hydrolysis of (1-&gt;4)-beta-D-mannosidic linkages in mannans, galactomannans and glucomannans.</text>
        <dbReference type="EC" id="3.2.1.78"/>
    </reaction>
</comment>
<gene>
    <name evidence="11" type="ORF">EV385_4226</name>
</gene>
<dbReference type="EC" id="3.2.1.78" evidence="3"/>
<evidence type="ECO:0000259" key="10">
    <source>
        <dbReference type="Pfam" id="PF26410"/>
    </source>
</evidence>
<dbReference type="PANTHER" id="PTHR31451:SF39">
    <property type="entry name" value="MANNAN ENDO-1,4-BETA-MANNOSIDASE 1"/>
    <property type="match status" value="1"/>
</dbReference>
<dbReference type="GO" id="GO:0005576">
    <property type="term" value="C:extracellular region"/>
    <property type="evidence" value="ECO:0007669"/>
    <property type="project" value="UniProtKB-SubCell"/>
</dbReference>
<dbReference type="Pfam" id="PF26410">
    <property type="entry name" value="GH5_mannosidase"/>
    <property type="match status" value="1"/>
</dbReference>
<dbReference type="InterPro" id="IPR001547">
    <property type="entry name" value="Glyco_hydro_5"/>
</dbReference>
<dbReference type="GO" id="GO:0000272">
    <property type="term" value="P:polysaccharide catabolic process"/>
    <property type="evidence" value="ECO:0007669"/>
    <property type="project" value="InterPro"/>
</dbReference>
<evidence type="ECO:0000256" key="1">
    <source>
        <dbReference type="ARBA" id="ARBA00001678"/>
    </source>
</evidence>
<keyword evidence="6 11" id="KW-0378">Hydrolase</keyword>
<dbReference type="EMBL" id="SHKY01000001">
    <property type="protein sequence ID" value="RZU52368.1"/>
    <property type="molecule type" value="Genomic_DNA"/>
</dbReference>
<evidence type="ECO:0000313" key="12">
    <source>
        <dbReference type="Proteomes" id="UP000292564"/>
    </source>
</evidence>
<accession>A0A4Q7ZMX0</accession>
<reference evidence="11 12" key="1">
    <citation type="submission" date="2019-02" db="EMBL/GenBank/DDBJ databases">
        <title>Sequencing the genomes of 1000 actinobacteria strains.</title>
        <authorList>
            <person name="Klenk H.-P."/>
        </authorList>
    </citation>
    <scope>NUCLEOTIDE SEQUENCE [LARGE SCALE GENOMIC DNA]</scope>
    <source>
        <strain evidence="11 12">DSM 45162</strain>
    </source>
</reference>
<comment type="subcellular location">
    <subcellularLocation>
        <location evidence="2">Secreted</location>
    </subcellularLocation>
</comment>
<dbReference type="GO" id="GO:0016985">
    <property type="term" value="F:mannan endo-1,4-beta-mannosidase activity"/>
    <property type="evidence" value="ECO:0007669"/>
    <property type="project" value="TreeGrafter"/>
</dbReference>
<dbReference type="Gene3D" id="3.20.20.80">
    <property type="entry name" value="Glycosidases"/>
    <property type="match status" value="1"/>
</dbReference>
<proteinExistence type="predicted"/>
<name>A0A4Q7ZMX0_9ACTN</name>
<dbReference type="SUPFAM" id="SSF51445">
    <property type="entry name" value="(Trans)glycosidases"/>
    <property type="match status" value="1"/>
</dbReference>
<dbReference type="AlphaFoldDB" id="A0A4Q7ZMX0"/>
<evidence type="ECO:0000256" key="6">
    <source>
        <dbReference type="ARBA" id="ARBA00022801"/>
    </source>
</evidence>
<keyword evidence="7" id="KW-0326">Glycosidase</keyword>
<dbReference type="InterPro" id="IPR045053">
    <property type="entry name" value="MAN-like"/>
</dbReference>
<evidence type="ECO:0000256" key="7">
    <source>
        <dbReference type="ARBA" id="ARBA00023295"/>
    </source>
</evidence>
<feature type="region of interest" description="Disordered" evidence="8">
    <location>
        <begin position="1"/>
        <end position="27"/>
    </location>
</feature>
<dbReference type="InterPro" id="IPR031768">
    <property type="entry name" value="CBM60_xylan-bd"/>
</dbReference>
<evidence type="ECO:0000256" key="4">
    <source>
        <dbReference type="ARBA" id="ARBA00022525"/>
    </source>
</evidence>
<organism evidence="11 12">
    <name type="scientific">Krasilnikovia cinnamomea</name>
    <dbReference type="NCBI Taxonomy" id="349313"/>
    <lineage>
        <taxon>Bacteria</taxon>
        <taxon>Bacillati</taxon>
        <taxon>Actinomycetota</taxon>
        <taxon>Actinomycetes</taxon>
        <taxon>Micromonosporales</taxon>
        <taxon>Micromonosporaceae</taxon>
        <taxon>Krasilnikovia</taxon>
    </lineage>
</organism>
<dbReference type="Gene3D" id="2.60.60.40">
    <property type="match status" value="1"/>
</dbReference>
<feature type="domain" description="Glycoside hydrolase family 5" evidence="10">
    <location>
        <begin position="330"/>
        <end position="419"/>
    </location>
</feature>
<keyword evidence="4" id="KW-0964">Secreted</keyword>
<keyword evidence="5" id="KW-0732">Signal</keyword>
<dbReference type="RefSeq" id="WP_130510992.1">
    <property type="nucleotide sequence ID" value="NZ_SHKY01000001.1"/>
</dbReference>
<evidence type="ECO:0000256" key="5">
    <source>
        <dbReference type="ARBA" id="ARBA00022729"/>
    </source>
</evidence>
<feature type="domain" description="Carbohydrate binding module xylan-binding" evidence="9">
    <location>
        <begin position="108"/>
        <end position="194"/>
    </location>
</feature>
<evidence type="ECO:0000256" key="3">
    <source>
        <dbReference type="ARBA" id="ARBA00012706"/>
    </source>
</evidence>
<dbReference type="PANTHER" id="PTHR31451">
    <property type="match status" value="1"/>
</dbReference>
<sequence length="521" mass="55268">MAVAGPGKGMDQTSASHHRKPRPSVLPRRIRLVLAATTAATVTGVTLTALPAAAATRTVSLQGEAMTISSAHGGDYRDRRASGGRALAIWHRATASATLNTPVRATRLQVTAMGGRCGTAVPQMRVTVDGVTAGVRRVSATRWTTYTFTGSWAAGKRRVGITFLNPYGTKKCDRFVEVDRVVAAGTATAPTAPPVPAEKTAPAGFVTRSGSKLMLGGKPFKYVGLNAYGMSGCDGRAWSDTQLADYFARLAPNTVTRTWAFRPFGTAALDRIVAAAAAHQQKVIFTLADGRNYCGEHDGAVVPEGGDKSTAWYAGGYRTNYLPWVTTVVSRFKDDPTVAMWEMINEPGSFSSAAYTDALVKGFFDTTAAKIKSIDPNHLVGTGVLSEDMKGTGDYATLHASPHIDVASLHEYEYDWNASNSIITGHLARVLAQLAPVGKPVIIGETGVQAGPGCRTSVTSRNSAISRKLTGYTAYPAVAGVNVWSVVQYDPWSRERCPLEMPANDPVLSTVRSVQAGLNGE</sequence>
<evidence type="ECO:0000259" key="9">
    <source>
        <dbReference type="Pfam" id="PF16841"/>
    </source>
</evidence>
<evidence type="ECO:0000313" key="11">
    <source>
        <dbReference type="EMBL" id="RZU52368.1"/>
    </source>
</evidence>